<dbReference type="AlphaFoldDB" id="A0A9I9EAD0"/>
<organism evidence="2">
    <name type="scientific">Cucumis melo</name>
    <name type="common">Muskmelon</name>
    <dbReference type="NCBI Taxonomy" id="3656"/>
    <lineage>
        <taxon>Eukaryota</taxon>
        <taxon>Viridiplantae</taxon>
        <taxon>Streptophyta</taxon>
        <taxon>Embryophyta</taxon>
        <taxon>Tracheophyta</taxon>
        <taxon>Spermatophyta</taxon>
        <taxon>Magnoliopsida</taxon>
        <taxon>eudicotyledons</taxon>
        <taxon>Gunneridae</taxon>
        <taxon>Pentapetalae</taxon>
        <taxon>rosids</taxon>
        <taxon>fabids</taxon>
        <taxon>Cucurbitales</taxon>
        <taxon>Cucurbitaceae</taxon>
        <taxon>Benincaseae</taxon>
        <taxon>Cucumis</taxon>
    </lineage>
</organism>
<evidence type="ECO:0000256" key="1">
    <source>
        <dbReference type="SAM" id="MobiDB-lite"/>
    </source>
</evidence>
<protein>
    <submittedName>
        <fullName evidence="2">Uncharacterized protein</fullName>
    </submittedName>
</protein>
<feature type="region of interest" description="Disordered" evidence="1">
    <location>
        <begin position="15"/>
        <end position="35"/>
    </location>
</feature>
<sequence>MFPVLYTHKRKKTITSSSFGNEKPPTHLPVDKLPNTNSEVCLSFQLPETHYQNQHNNTQVNSEMVNPQPYH</sequence>
<name>A0A9I9EAD0_CUCME</name>
<reference evidence="2" key="1">
    <citation type="submission" date="2023-03" db="UniProtKB">
        <authorList>
            <consortium name="EnsemblPlants"/>
        </authorList>
    </citation>
    <scope>IDENTIFICATION</scope>
</reference>
<dbReference type="EnsemblPlants" id="MELO3C030989.2.1">
    <property type="protein sequence ID" value="MELO3C030989.2.1"/>
    <property type="gene ID" value="MELO3C030989.2"/>
</dbReference>
<accession>A0A9I9EAD0</accession>
<evidence type="ECO:0000313" key="2">
    <source>
        <dbReference type="EnsemblPlants" id="MELO3C030989.2.1"/>
    </source>
</evidence>
<proteinExistence type="predicted"/>
<dbReference type="Gramene" id="MELO3C030989.2.1">
    <property type="protein sequence ID" value="MELO3C030989.2.1"/>
    <property type="gene ID" value="MELO3C030989.2"/>
</dbReference>